<dbReference type="Pfam" id="PF14497">
    <property type="entry name" value="GST_C_3"/>
    <property type="match status" value="1"/>
</dbReference>
<name>A0A9P6F2U2_9FUNG</name>
<dbReference type="Gene3D" id="1.20.1050.10">
    <property type="match status" value="1"/>
</dbReference>
<dbReference type="SUPFAM" id="SSF47616">
    <property type="entry name" value="GST C-terminal domain-like"/>
    <property type="match status" value="1"/>
</dbReference>
<dbReference type="InterPro" id="IPR050213">
    <property type="entry name" value="GST_superfamily"/>
</dbReference>
<dbReference type="PANTHER" id="PTHR11571">
    <property type="entry name" value="GLUTATHIONE S-TRANSFERASE"/>
    <property type="match status" value="1"/>
</dbReference>
<dbReference type="PANTHER" id="PTHR11571:SF150">
    <property type="entry name" value="GLUTATHIONE S-TRANSFERASE"/>
    <property type="match status" value="1"/>
</dbReference>
<dbReference type="GO" id="GO:0004364">
    <property type="term" value="F:glutathione transferase activity"/>
    <property type="evidence" value="ECO:0007669"/>
    <property type="project" value="TreeGrafter"/>
</dbReference>
<organism evidence="2 3">
    <name type="scientific">Mortierella hygrophila</name>
    <dbReference type="NCBI Taxonomy" id="979708"/>
    <lineage>
        <taxon>Eukaryota</taxon>
        <taxon>Fungi</taxon>
        <taxon>Fungi incertae sedis</taxon>
        <taxon>Mucoromycota</taxon>
        <taxon>Mortierellomycotina</taxon>
        <taxon>Mortierellomycetes</taxon>
        <taxon>Mortierellales</taxon>
        <taxon>Mortierellaceae</taxon>
        <taxon>Mortierella</taxon>
    </lineage>
</organism>
<evidence type="ECO:0000313" key="3">
    <source>
        <dbReference type="Proteomes" id="UP000723463"/>
    </source>
</evidence>
<accession>A0A9P6F2U2</accession>
<dbReference type="EMBL" id="JAAAXW010000179">
    <property type="protein sequence ID" value="KAF9541060.1"/>
    <property type="molecule type" value="Genomic_DNA"/>
</dbReference>
<feature type="domain" description="GST N-terminal" evidence="1">
    <location>
        <begin position="29"/>
        <end position="109"/>
    </location>
</feature>
<evidence type="ECO:0000259" key="1">
    <source>
        <dbReference type="PROSITE" id="PS50404"/>
    </source>
</evidence>
<dbReference type="InterPro" id="IPR036249">
    <property type="entry name" value="Thioredoxin-like_sf"/>
</dbReference>
<dbReference type="Gene3D" id="3.40.30.10">
    <property type="entry name" value="Glutaredoxin"/>
    <property type="match status" value="1"/>
</dbReference>
<dbReference type="Proteomes" id="UP000723463">
    <property type="component" value="Unassembled WGS sequence"/>
</dbReference>
<dbReference type="AlphaFoldDB" id="A0A9P6F2U2"/>
<proteinExistence type="predicted"/>
<dbReference type="InterPro" id="IPR036282">
    <property type="entry name" value="Glutathione-S-Trfase_C_sf"/>
</dbReference>
<protein>
    <recommendedName>
        <fullName evidence="1">GST N-terminal domain-containing protein</fullName>
    </recommendedName>
</protein>
<sequence length="312" mass="35391">MTIDTVTPDATHLTYKNTDALSATFKNPTSFKLLYFPINSNGATSREILTIAQAGWENLVPKDWGKEKEKTPFNVLPVLFISSPTIKDVVLAEAGVIEQYLAKRFGLMGNNEYEENLIKSFHSSAASLHSLHATTVAFIPDWEARKKAMEAFRDGPFTQWVAIHDKHLRDNGSNGHYIAEKLTLADIRTSNLIEHLLLQTGAECLVGIIERSSSLRRLRIEVAHDPRVDKWRSSRTYKALTDATGRYFSDPFAPVPKFLLFEDLLDDDNGDNDREAAIQLWARERSPESLTIGFEMPTDHPKDRELVWNYLE</sequence>
<dbReference type="InterPro" id="IPR004045">
    <property type="entry name" value="Glutathione_S-Trfase_N"/>
</dbReference>
<evidence type="ECO:0000313" key="2">
    <source>
        <dbReference type="EMBL" id="KAF9541060.1"/>
    </source>
</evidence>
<dbReference type="SUPFAM" id="SSF52833">
    <property type="entry name" value="Thioredoxin-like"/>
    <property type="match status" value="1"/>
</dbReference>
<comment type="caution">
    <text evidence="2">The sequence shown here is derived from an EMBL/GenBank/DDBJ whole genome shotgun (WGS) entry which is preliminary data.</text>
</comment>
<dbReference type="PROSITE" id="PS50404">
    <property type="entry name" value="GST_NTER"/>
    <property type="match status" value="1"/>
</dbReference>
<gene>
    <name evidence="2" type="ORF">EC957_003448</name>
</gene>
<reference evidence="2" key="1">
    <citation type="journal article" date="2020" name="Fungal Divers.">
        <title>Resolving the Mortierellaceae phylogeny through synthesis of multi-gene phylogenetics and phylogenomics.</title>
        <authorList>
            <person name="Vandepol N."/>
            <person name="Liber J."/>
            <person name="Desiro A."/>
            <person name="Na H."/>
            <person name="Kennedy M."/>
            <person name="Barry K."/>
            <person name="Grigoriev I.V."/>
            <person name="Miller A.N."/>
            <person name="O'Donnell K."/>
            <person name="Stajich J.E."/>
            <person name="Bonito G."/>
        </authorList>
    </citation>
    <scope>NUCLEOTIDE SEQUENCE</scope>
    <source>
        <strain evidence="2">NRRL 2591</strain>
    </source>
</reference>
<dbReference type="InterPro" id="IPR004046">
    <property type="entry name" value="GST_C"/>
</dbReference>
<keyword evidence="3" id="KW-1185">Reference proteome</keyword>
<dbReference type="GO" id="GO:0006749">
    <property type="term" value="P:glutathione metabolic process"/>
    <property type="evidence" value="ECO:0007669"/>
    <property type="project" value="TreeGrafter"/>
</dbReference>